<dbReference type="Pfam" id="PF12741">
    <property type="entry name" value="SusD-like"/>
    <property type="match status" value="1"/>
</dbReference>
<keyword evidence="2" id="KW-0449">Lipoprotein</keyword>
<dbReference type="AlphaFoldDB" id="A0A5B3FZA3"/>
<feature type="chain" id="PRO_5022884628" evidence="1">
    <location>
        <begin position="28"/>
        <end position="524"/>
    </location>
</feature>
<name>A0A5B3FZA3_9BACT</name>
<keyword evidence="1" id="KW-0732">Signal</keyword>
<proteinExistence type="predicted"/>
<dbReference type="PROSITE" id="PS51257">
    <property type="entry name" value="PROKAR_LIPOPROTEIN"/>
    <property type="match status" value="1"/>
</dbReference>
<feature type="signal peptide" evidence="1">
    <location>
        <begin position="1"/>
        <end position="27"/>
    </location>
</feature>
<dbReference type="Gene3D" id="1.25.40.390">
    <property type="match status" value="1"/>
</dbReference>
<dbReference type="Proteomes" id="UP000323567">
    <property type="component" value="Unassembled WGS sequence"/>
</dbReference>
<organism evidence="2 3">
    <name type="scientific">Alistipes shahii</name>
    <dbReference type="NCBI Taxonomy" id="328814"/>
    <lineage>
        <taxon>Bacteria</taxon>
        <taxon>Pseudomonadati</taxon>
        <taxon>Bacteroidota</taxon>
        <taxon>Bacteroidia</taxon>
        <taxon>Bacteroidales</taxon>
        <taxon>Rikenellaceae</taxon>
        <taxon>Alistipes</taxon>
    </lineage>
</organism>
<evidence type="ECO:0000313" key="3">
    <source>
        <dbReference type="Proteomes" id="UP000323567"/>
    </source>
</evidence>
<dbReference type="InterPro" id="IPR024302">
    <property type="entry name" value="SusD-like"/>
</dbReference>
<dbReference type="SUPFAM" id="SSF48452">
    <property type="entry name" value="TPR-like"/>
    <property type="match status" value="1"/>
</dbReference>
<reference evidence="2 3" key="1">
    <citation type="journal article" date="2019" name="Nat. Med.">
        <title>A library of human gut bacterial isolates paired with longitudinal multiomics data enables mechanistic microbiome research.</title>
        <authorList>
            <person name="Poyet M."/>
            <person name="Groussin M."/>
            <person name="Gibbons S.M."/>
            <person name="Avila-Pacheco J."/>
            <person name="Jiang X."/>
            <person name="Kearney S.M."/>
            <person name="Perrotta A.R."/>
            <person name="Berdy B."/>
            <person name="Zhao S."/>
            <person name="Lieberman T.D."/>
            <person name="Swanson P.K."/>
            <person name="Smith M."/>
            <person name="Roesemann S."/>
            <person name="Alexander J.E."/>
            <person name="Rich S.A."/>
            <person name="Livny J."/>
            <person name="Vlamakis H."/>
            <person name="Clish C."/>
            <person name="Bullock K."/>
            <person name="Deik A."/>
            <person name="Scott J."/>
            <person name="Pierce K.A."/>
            <person name="Xavier R.J."/>
            <person name="Alm E.J."/>
        </authorList>
    </citation>
    <scope>NUCLEOTIDE SEQUENCE [LARGE SCALE GENOMIC DNA]</scope>
    <source>
        <strain evidence="2 3">BIOML-A2</strain>
    </source>
</reference>
<dbReference type="InterPro" id="IPR011990">
    <property type="entry name" value="TPR-like_helical_dom_sf"/>
</dbReference>
<comment type="caution">
    <text evidence="2">The sequence shown here is derived from an EMBL/GenBank/DDBJ whole genome shotgun (WGS) entry which is preliminary data.</text>
</comment>
<dbReference type="RefSeq" id="WP_149887783.1">
    <property type="nucleotide sequence ID" value="NZ_CAUCFE010000004.1"/>
</dbReference>
<evidence type="ECO:0000313" key="2">
    <source>
        <dbReference type="EMBL" id="KAA2366510.1"/>
    </source>
</evidence>
<sequence length="524" mass="58444">MKNTLYRTKIGLAFVTASLLTMVSCTGDFEHFNTDPNSAQQIDPTTLITSMELDAMYPTTGETTVPVNNYQTGWNLLADHYAGYMACANHWEGGINPLVYNLTNNWRSTVFSVAFTQVMPAWLQLKAAYDQGLVAGEVMAVGDILKVVTLHRASDMYGPLPVLHFGEARSPYDAQDVLYDHFFQTLNNSISVLEDFLATTPDSKALVKVDAVYGGDFAKWLKFARSLKLRLAMRIRYVEPDLALQYAQEAIEGGVITSTDENALLQTYRQITVTNPLEMIWNSYNDARMGASMDSYLNGYEDPRREKMFQPATITGGGFYGVVNGLGSTEQKFYTKMSAPNIFGETPMRWLLASEVAFLKAEFKLLKGDKSGAKSDYEEGIRLSFLENGLSASDAADYAQSMKTPARFIDMSENPTKYSKNALGTVSVKWAEDGNELERIITQKWIALYPNGMEAWAEFRRTGFPKLFPINENSNDPSIDKNKQIRRVIFPKSEYANNAGAVNAATRLLGGPDSGGTRLWWDAR</sequence>
<gene>
    <name evidence="2" type="ORF">F2Y13_13480</name>
</gene>
<evidence type="ECO:0000256" key="1">
    <source>
        <dbReference type="SAM" id="SignalP"/>
    </source>
</evidence>
<accession>A0A5B3FZA3</accession>
<protein>
    <submittedName>
        <fullName evidence="2">SusD/RagB family nutrient-binding outer membrane lipoprotein</fullName>
    </submittedName>
</protein>
<dbReference type="EMBL" id="VVXK01000025">
    <property type="protein sequence ID" value="KAA2366510.1"/>
    <property type="molecule type" value="Genomic_DNA"/>
</dbReference>